<accession>A0A646KR18</accession>
<comment type="caution">
    <text evidence="2">The sequence shown here is derived from an EMBL/GenBank/DDBJ whole genome shotgun (WGS) entry which is preliminary data.</text>
</comment>
<evidence type="ECO:0000313" key="2">
    <source>
        <dbReference type="EMBL" id="MQT04675.1"/>
    </source>
</evidence>
<dbReference type="Gene3D" id="3.10.450.50">
    <property type="match status" value="1"/>
</dbReference>
<proteinExistence type="predicted"/>
<dbReference type="InterPro" id="IPR027843">
    <property type="entry name" value="DUF4440"/>
</dbReference>
<name>A0A646KR18_STRJU</name>
<organism evidence="2 3">
    <name type="scientific">Streptomyces jumonjinensis</name>
    <dbReference type="NCBI Taxonomy" id="1945"/>
    <lineage>
        <taxon>Bacteria</taxon>
        <taxon>Bacillati</taxon>
        <taxon>Actinomycetota</taxon>
        <taxon>Actinomycetes</taxon>
        <taxon>Kitasatosporales</taxon>
        <taxon>Streptomycetaceae</taxon>
        <taxon>Streptomyces</taxon>
    </lineage>
</organism>
<sequence>MTAAPSTTDTGATVSDADRAAAVAVPGRIVAAWADHDAAAFARNFTPEGSMILPGFYRDGRQQIEEFMAAAFQGPFKGTRVTGTPLALKFLRPDVALVITQGGILAPGETEVADERAIRATWVISKENGEWLLAAYQNSPRDSA</sequence>
<dbReference type="InterPro" id="IPR011944">
    <property type="entry name" value="Steroid_delta5-4_isomerase"/>
</dbReference>
<gene>
    <name evidence="2" type="ORF">FF041_32335</name>
</gene>
<feature type="domain" description="DUF4440" evidence="1">
    <location>
        <begin position="29"/>
        <end position="133"/>
    </location>
</feature>
<protein>
    <submittedName>
        <fullName evidence="2">SgcJ/EcaC family oxidoreductase</fullName>
    </submittedName>
</protein>
<dbReference type="SUPFAM" id="SSF54427">
    <property type="entry name" value="NTF2-like"/>
    <property type="match status" value="1"/>
</dbReference>
<dbReference type="AlphaFoldDB" id="A0A646KR18"/>
<dbReference type="EMBL" id="VCLA01000192">
    <property type="protein sequence ID" value="MQT04675.1"/>
    <property type="molecule type" value="Genomic_DNA"/>
</dbReference>
<dbReference type="RefSeq" id="WP_153480993.1">
    <property type="nucleotide sequence ID" value="NZ_JBEPDZ010000028.1"/>
</dbReference>
<evidence type="ECO:0000259" key="1">
    <source>
        <dbReference type="Pfam" id="PF14534"/>
    </source>
</evidence>
<dbReference type="Pfam" id="PF14534">
    <property type="entry name" value="DUF4440"/>
    <property type="match status" value="1"/>
</dbReference>
<dbReference type="NCBIfam" id="TIGR02246">
    <property type="entry name" value="SgcJ/EcaC family oxidoreductase"/>
    <property type="match status" value="1"/>
</dbReference>
<dbReference type="Proteomes" id="UP000419138">
    <property type="component" value="Unassembled WGS sequence"/>
</dbReference>
<dbReference type="InterPro" id="IPR032710">
    <property type="entry name" value="NTF2-like_dom_sf"/>
</dbReference>
<dbReference type="OrthoDB" id="582586at2"/>
<reference evidence="2 3" key="1">
    <citation type="submission" date="2019-05" db="EMBL/GenBank/DDBJ databases">
        <title>Comparative genomics and metabolomics analyses of clavulanic acid producing Streptomyces species provides insight into specialized metabolism and evolution of beta-lactam biosynthetic gene clusters.</title>
        <authorList>
            <person name="Moore M.A."/>
            <person name="Cruz-Morales P."/>
            <person name="Barona Gomez F."/>
            <person name="Kapil T."/>
        </authorList>
    </citation>
    <scope>NUCLEOTIDE SEQUENCE [LARGE SCALE GENOMIC DNA]</scope>
    <source>
        <strain evidence="2 3">NRRL 5741</strain>
    </source>
</reference>
<evidence type="ECO:0000313" key="3">
    <source>
        <dbReference type="Proteomes" id="UP000419138"/>
    </source>
</evidence>
<keyword evidence="3" id="KW-1185">Reference proteome</keyword>